<name>A0A7G8P6Z7_9MYCO</name>
<dbReference type="AlphaFoldDB" id="A0A7G8P6Z7"/>
<protein>
    <recommendedName>
        <fullName evidence="3">DUF3291 domain-containing protein</fullName>
    </recommendedName>
</protein>
<accession>A0A7G8P6Z7</accession>
<dbReference type="KEGG" id="mflu:HZU40_17600"/>
<proteinExistence type="predicted"/>
<organism evidence="1 2">
    <name type="scientific">Mycolicibacterium fluoranthenivorans</name>
    <dbReference type="NCBI Taxonomy" id="258505"/>
    <lineage>
        <taxon>Bacteria</taxon>
        <taxon>Bacillati</taxon>
        <taxon>Actinomycetota</taxon>
        <taxon>Actinomycetes</taxon>
        <taxon>Mycobacteriales</taxon>
        <taxon>Mycobacteriaceae</taxon>
        <taxon>Mycolicibacterium</taxon>
    </lineage>
</organism>
<dbReference type="EMBL" id="CP059894">
    <property type="protein sequence ID" value="QNJ90113.1"/>
    <property type="molecule type" value="Genomic_DNA"/>
</dbReference>
<sequence length="145" mass="16070">MEERNVAARLLGTPVIVPWMPGPGASTTGPVVVSVTEFRAAHRRDVPGVAARGCRMRMGWYGMSGAVGLWLWSLPAALRGGSISVWEDEQSLQRFIDLPHHVDIMNSYRMRGTVRADRWSAERFEPGAVLERARDWIVEVVPCAG</sequence>
<evidence type="ECO:0000313" key="1">
    <source>
        <dbReference type="EMBL" id="QNJ90113.1"/>
    </source>
</evidence>
<reference evidence="1 2" key="1">
    <citation type="submission" date="2020-07" db="EMBL/GenBank/DDBJ databases">
        <title>Draft genome sequence of four isobutane-metabolizing strains capable of cometabolically degrading diverse ether contaminants.</title>
        <authorList>
            <person name="Chen W."/>
            <person name="Faulkner N."/>
            <person name="Smith C."/>
            <person name="Hyman M."/>
        </authorList>
    </citation>
    <scope>NUCLEOTIDE SEQUENCE [LARGE SCALE GENOMIC DNA]</scope>
    <source>
        <strain evidence="1 2">2A</strain>
    </source>
</reference>
<evidence type="ECO:0000313" key="2">
    <source>
        <dbReference type="Proteomes" id="UP000515498"/>
    </source>
</evidence>
<gene>
    <name evidence="1" type="ORF">HZU40_17600</name>
</gene>
<dbReference type="Proteomes" id="UP000515498">
    <property type="component" value="Chromosome"/>
</dbReference>
<evidence type="ECO:0008006" key="3">
    <source>
        <dbReference type="Google" id="ProtNLM"/>
    </source>
</evidence>
<dbReference type="RefSeq" id="WP_187095259.1">
    <property type="nucleotide sequence ID" value="NZ_CP059894.1"/>
</dbReference>